<feature type="transmembrane region" description="Helical" evidence="5">
    <location>
        <begin position="255"/>
        <end position="276"/>
    </location>
</feature>
<dbReference type="Gene3D" id="1.50.10.150">
    <property type="entry name" value="Voltage-dependent anion channel"/>
    <property type="match status" value="1"/>
</dbReference>
<evidence type="ECO:0000313" key="6">
    <source>
        <dbReference type="EMBL" id="PTN03507.1"/>
    </source>
</evidence>
<keyword evidence="3 5" id="KW-1133">Transmembrane helix</keyword>
<dbReference type="OrthoDB" id="7835091at2"/>
<comment type="subcellular location">
    <subcellularLocation>
        <location evidence="1">Membrane</location>
        <topology evidence="1">Multi-pass membrane protein</topology>
    </subcellularLocation>
</comment>
<feature type="transmembrane region" description="Helical" evidence="5">
    <location>
        <begin position="12"/>
        <end position="30"/>
    </location>
</feature>
<comment type="caution">
    <text evidence="6">The sequence shown here is derived from an EMBL/GenBank/DDBJ whole genome shotgun (WGS) entry which is preliminary data.</text>
</comment>
<evidence type="ECO:0000256" key="3">
    <source>
        <dbReference type="ARBA" id="ARBA00022989"/>
    </source>
</evidence>
<dbReference type="CDD" id="cd09322">
    <property type="entry name" value="TDT_TehA_like"/>
    <property type="match status" value="1"/>
</dbReference>
<dbReference type="PANTHER" id="PTHR37955">
    <property type="entry name" value="TELLURITE RESISTANCE PROTEIN TEHA"/>
    <property type="match status" value="1"/>
</dbReference>
<feature type="transmembrane region" description="Helical" evidence="5">
    <location>
        <begin position="202"/>
        <end position="219"/>
    </location>
</feature>
<sequence>MFTPRPRFGEQTPPAIFPPVLGALGLGLAWGRAADVSLVPAAIGQILLGAMTLVLAFCLFAYGLKVFRRPGTVVEDLRVLPGRAGVAAAILSLYLSSMVLAEIMPVLAQVVFWGGIGLHLVLVGILVWVFLSGPQERRRVSPVWHLLFAGFIVAGLAAVPLGYENLATWIFHITTVCALGIWGSSAIQLVRESVPAPLRPLLAIHLAPACLLGLVAAALGFHDYAVGFTVLAGAILGVLLVRLPWMLESGFSPLWGAFTFPLAAFANLMLVWAGSAGFFRNVAAVILVAASLSIPPILVGILRAWAKGELGPRTNAARV</sequence>
<feature type="transmembrane region" description="Helical" evidence="5">
    <location>
        <begin position="225"/>
        <end position="243"/>
    </location>
</feature>
<protein>
    <submittedName>
        <fullName evidence="6">Tellurite resistance protein</fullName>
    </submittedName>
</protein>
<dbReference type="Proteomes" id="UP000243859">
    <property type="component" value="Unassembled WGS sequence"/>
</dbReference>
<feature type="transmembrane region" description="Helical" evidence="5">
    <location>
        <begin position="110"/>
        <end position="131"/>
    </location>
</feature>
<feature type="transmembrane region" description="Helical" evidence="5">
    <location>
        <begin position="84"/>
        <end position="104"/>
    </location>
</feature>
<keyword evidence="2 5" id="KW-0812">Transmembrane</keyword>
<evidence type="ECO:0000256" key="1">
    <source>
        <dbReference type="ARBA" id="ARBA00004141"/>
    </source>
</evidence>
<evidence type="ECO:0000256" key="4">
    <source>
        <dbReference type="ARBA" id="ARBA00023136"/>
    </source>
</evidence>
<dbReference type="EMBL" id="QAAA01000002">
    <property type="protein sequence ID" value="PTN03507.1"/>
    <property type="molecule type" value="Genomic_DNA"/>
</dbReference>
<accession>A0A2T5BV96</accession>
<dbReference type="InterPro" id="IPR052951">
    <property type="entry name" value="Tellurite_res_ion_channel"/>
</dbReference>
<dbReference type="InterPro" id="IPR038665">
    <property type="entry name" value="Voltage-dep_anion_channel_sf"/>
</dbReference>
<dbReference type="GO" id="GO:0046583">
    <property type="term" value="F:monoatomic cation efflux transmembrane transporter activity"/>
    <property type="evidence" value="ECO:0007669"/>
    <property type="project" value="TreeGrafter"/>
</dbReference>
<dbReference type="RefSeq" id="WP_107890799.1">
    <property type="nucleotide sequence ID" value="NZ_NHSI01000055.1"/>
</dbReference>
<evidence type="ECO:0000256" key="2">
    <source>
        <dbReference type="ARBA" id="ARBA00022692"/>
    </source>
</evidence>
<organism evidence="6 7">
    <name type="scientific">Rhodovulum imhoffii</name>
    <dbReference type="NCBI Taxonomy" id="365340"/>
    <lineage>
        <taxon>Bacteria</taxon>
        <taxon>Pseudomonadati</taxon>
        <taxon>Pseudomonadota</taxon>
        <taxon>Alphaproteobacteria</taxon>
        <taxon>Rhodobacterales</taxon>
        <taxon>Paracoccaceae</taxon>
        <taxon>Rhodovulum</taxon>
    </lineage>
</organism>
<keyword evidence="7" id="KW-1185">Reference proteome</keyword>
<name>A0A2T5BV96_9RHOB</name>
<reference evidence="6 7" key="1">
    <citation type="submission" date="2018-04" db="EMBL/GenBank/DDBJ databases">
        <title>Genomic Encyclopedia of Archaeal and Bacterial Type Strains, Phase II (KMG-II): from individual species to whole genera.</title>
        <authorList>
            <person name="Goeker M."/>
        </authorList>
    </citation>
    <scope>NUCLEOTIDE SEQUENCE [LARGE SCALE GENOMIC DNA]</scope>
    <source>
        <strain evidence="6 7">DSM 18064</strain>
    </source>
</reference>
<dbReference type="InterPro" id="IPR004695">
    <property type="entry name" value="SLAC1/Mae1/Ssu1/TehA"/>
</dbReference>
<dbReference type="AlphaFoldDB" id="A0A2T5BV96"/>
<evidence type="ECO:0000313" key="7">
    <source>
        <dbReference type="Proteomes" id="UP000243859"/>
    </source>
</evidence>
<feature type="transmembrane region" description="Helical" evidence="5">
    <location>
        <begin position="282"/>
        <end position="305"/>
    </location>
</feature>
<proteinExistence type="predicted"/>
<gene>
    <name evidence="6" type="ORF">C8N32_10228</name>
</gene>
<evidence type="ECO:0000256" key="5">
    <source>
        <dbReference type="SAM" id="Phobius"/>
    </source>
</evidence>
<dbReference type="GO" id="GO:0005886">
    <property type="term" value="C:plasma membrane"/>
    <property type="evidence" value="ECO:0007669"/>
    <property type="project" value="TreeGrafter"/>
</dbReference>
<dbReference type="PANTHER" id="PTHR37955:SF1">
    <property type="entry name" value="DEP DOMAIN-CONTAINING PROTEIN"/>
    <property type="match status" value="1"/>
</dbReference>
<keyword evidence="4 5" id="KW-0472">Membrane</keyword>
<feature type="transmembrane region" description="Helical" evidence="5">
    <location>
        <begin position="42"/>
        <end position="64"/>
    </location>
</feature>
<dbReference type="Pfam" id="PF03595">
    <property type="entry name" value="SLAC1"/>
    <property type="match status" value="1"/>
</dbReference>
<feature type="transmembrane region" description="Helical" evidence="5">
    <location>
        <begin position="169"/>
        <end position="190"/>
    </location>
</feature>
<feature type="transmembrane region" description="Helical" evidence="5">
    <location>
        <begin position="143"/>
        <end position="163"/>
    </location>
</feature>